<evidence type="ECO:0000313" key="2">
    <source>
        <dbReference type="Proteomes" id="UP000192074"/>
    </source>
</evidence>
<evidence type="ECO:0000313" key="1">
    <source>
        <dbReference type="EMBL" id="CVI14979.1"/>
    </source>
</evidence>
<reference evidence="1 2" key="1">
    <citation type="submission" date="2016-01" db="EMBL/GenBank/DDBJ databases">
        <authorList>
            <person name="Regsiter A."/>
            <person name="william w."/>
        </authorList>
    </citation>
    <scope>NUCLEOTIDE SEQUENCE [LARGE SCALE GENOMIC DNA]</scope>
    <source>
        <strain evidence="1 2">B6</strain>
    </source>
</reference>
<name>A0A822UYP4_AGRTU</name>
<sequence length="59" mass="6219">MALQKSGCPPACAENGNNNGSSAFASFFIDAIMPAPLILVRRTFAGKFGQRKGVTRVFG</sequence>
<comment type="caution">
    <text evidence="1">The sequence shown here is derived from an EMBL/GenBank/DDBJ whole genome shotgun (WGS) entry which is preliminary data.</text>
</comment>
<protein>
    <submittedName>
        <fullName evidence="1">Uncharacterized protein</fullName>
    </submittedName>
</protein>
<dbReference type="EMBL" id="FCNL01000009">
    <property type="protein sequence ID" value="CVI14979.1"/>
    <property type="molecule type" value="Genomic_DNA"/>
</dbReference>
<proteinExistence type="predicted"/>
<organism evidence="1 2">
    <name type="scientific">Agrobacterium tumefaciens str. B6</name>
    <dbReference type="NCBI Taxonomy" id="1183423"/>
    <lineage>
        <taxon>Bacteria</taxon>
        <taxon>Pseudomonadati</taxon>
        <taxon>Pseudomonadota</taxon>
        <taxon>Alphaproteobacteria</taxon>
        <taxon>Hyphomicrobiales</taxon>
        <taxon>Rhizobiaceae</taxon>
        <taxon>Rhizobium/Agrobacterium group</taxon>
        <taxon>Agrobacterium</taxon>
        <taxon>Agrobacterium tumefaciens complex</taxon>
    </lineage>
</organism>
<dbReference type="Proteomes" id="UP000192074">
    <property type="component" value="Unassembled WGS sequence"/>
</dbReference>
<accession>A0A822UYP4</accession>
<gene>
    <name evidence="1" type="ORF">AGR4A_Cc170179</name>
</gene>
<dbReference type="AlphaFoldDB" id="A0A822UYP4"/>